<organism evidence="6">
    <name type="scientific">Proteus mirabilis</name>
    <dbReference type="NCBI Taxonomy" id="584"/>
    <lineage>
        <taxon>Bacteria</taxon>
        <taxon>Pseudomonadati</taxon>
        <taxon>Pseudomonadota</taxon>
        <taxon>Gammaproteobacteria</taxon>
        <taxon>Enterobacterales</taxon>
        <taxon>Morganellaceae</taxon>
        <taxon>Proteus</taxon>
    </lineage>
</organism>
<feature type="transmembrane region" description="Helical" evidence="5">
    <location>
        <begin position="242"/>
        <end position="261"/>
    </location>
</feature>
<dbReference type="AlphaFoldDB" id="A0A385JMD9"/>
<feature type="transmembrane region" description="Helical" evidence="5">
    <location>
        <begin position="12"/>
        <end position="32"/>
    </location>
</feature>
<dbReference type="GO" id="GO:0016020">
    <property type="term" value="C:membrane"/>
    <property type="evidence" value="ECO:0007669"/>
    <property type="project" value="UniProtKB-SubCell"/>
</dbReference>
<reference evidence="6" key="1">
    <citation type="journal article" date="2017" name="PLoS ONE">
        <title>Genetic diversity of the O antigens of Proteus species and the development of a suspension array for molecular serotyping.</title>
        <authorList>
            <person name="Yu X."/>
            <person name="Torzewska A."/>
            <person name="Zhang X."/>
            <person name="Yin Z."/>
            <person name="Drzewiecka D."/>
            <person name="Cao H."/>
            <person name="Liu B."/>
            <person name="Knirel Y.A."/>
            <person name="Rozalski A."/>
            <person name="Wang L."/>
        </authorList>
    </citation>
    <scope>NUCLEOTIDE SEQUENCE</scope>
    <source>
        <strain evidence="6">PrK 26/57</strain>
    </source>
</reference>
<dbReference type="InterPro" id="IPR052556">
    <property type="entry name" value="PolySynth_Transporter"/>
</dbReference>
<feature type="transmembrane region" description="Helical" evidence="5">
    <location>
        <begin position="44"/>
        <end position="67"/>
    </location>
</feature>
<comment type="subcellular location">
    <subcellularLocation>
        <location evidence="1">Membrane</location>
        <topology evidence="1">Multi-pass membrane protein</topology>
    </subcellularLocation>
</comment>
<dbReference type="PANTHER" id="PTHR43424:SF1">
    <property type="entry name" value="LOCUS PUTATIVE PROTEIN 1-RELATED"/>
    <property type="match status" value="1"/>
</dbReference>
<keyword evidence="2 5" id="KW-0812">Transmembrane</keyword>
<accession>A0A385JMD9</accession>
<evidence type="ECO:0000256" key="1">
    <source>
        <dbReference type="ARBA" id="ARBA00004141"/>
    </source>
</evidence>
<feature type="transmembrane region" description="Helical" evidence="5">
    <location>
        <begin position="321"/>
        <end position="342"/>
    </location>
</feature>
<feature type="transmembrane region" description="Helical" evidence="5">
    <location>
        <begin position="376"/>
        <end position="400"/>
    </location>
</feature>
<evidence type="ECO:0000256" key="2">
    <source>
        <dbReference type="ARBA" id="ARBA00022692"/>
    </source>
</evidence>
<name>A0A385JMD9_PROMI</name>
<feature type="transmembrane region" description="Helical" evidence="5">
    <location>
        <begin position="145"/>
        <end position="165"/>
    </location>
</feature>
<dbReference type="Pfam" id="PF01943">
    <property type="entry name" value="Polysacc_synt"/>
    <property type="match status" value="1"/>
</dbReference>
<feature type="transmembrane region" description="Helical" evidence="5">
    <location>
        <begin position="114"/>
        <end position="133"/>
    </location>
</feature>
<dbReference type="PANTHER" id="PTHR43424">
    <property type="entry name" value="LOCUS PUTATIVE PROTEIN 1-RELATED"/>
    <property type="match status" value="1"/>
</dbReference>
<dbReference type="EMBL" id="KY710693">
    <property type="protein sequence ID" value="AXY99446.1"/>
    <property type="molecule type" value="Genomic_DNA"/>
</dbReference>
<feature type="transmembrane region" description="Helical" evidence="5">
    <location>
        <begin position="88"/>
        <end position="108"/>
    </location>
</feature>
<feature type="transmembrane region" description="Helical" evidence="5">
    <location>
        <begin position="213"/>
        <end position="230"/>
    </location>
</feature>
<evidence type="ECO:0000256" key="3">
    <source>
        <dbReference type="ARBA" id="ARBA00022989"/>
    </source>
</evidence>
<feature type="transmembrane region" description="Helical" evidence="5">
    <location>
        <begin position="354"/>
        <end position="370"/>
    </location>
</feature>
<evidence type="ECO:0000256" key="5">
    <source>
        <dbReference type="SAM" id="Phobius"/>
    </source>
</evidence>
<evidence type="ECO:0000256" key="4">
    <source>
        <dbReference type="ARBA" id="ARBA00023136"/>
    </source>
</evidence>
<keyword evidence="4 5" id="KW-0472">Membrane</keyword>
<dbReference type="InterPro" id="IPR002797">
    <property type="entry name" value="Polysacc_synth"/>
</dbReference>
<keyword evidence="3 5" id="KW-1133">Transmembrane helix</keyword>
<feature type="transmembrane region" description="Helical" evidence="5">
    <location>
        <begin position="171"/>
        <end position="192"/>
    </location>
</feature>
<evidence type="ECO:0000313" key="6">
    <source>
        <dbReference type="EMBL" id="AXY99446.1"/>
    </source>
</evidence>
<sequence>MNNKKEIINNLLSFAIIDALNLLIPIITMPILTRALGSSSYGDYMLLITILTFGHTIIDYGVQFTGVRDLSRNRNNQSIYSSIYLENQVIRFIFLFLYIIITIFFLIISKKIELLYYFLYGGVFYLVGYFLASPWFFQGMGKTKILMIVTFIFKLFNLVGIIFLVKNKEDIYIAVFLSTWTMFISGSILFFISKNKIIFKKFSFEDLILRLKNSFNVFIGILAPNLYNSVPTIYLGTIAKPSYFAFYIVAARLCDIIVVIQNIISKSIYPVISRSKKNHIKVILLTNISLATPIIIFISLFGSDLLSLFLGNEYSNSQSYLLIFSFGILFIGIANSFSQGFFLPKNYDTIYRKVSLRVSVLSAVICYILIVKYNLIGGAIGITMARILFSLDYAVTYFLMKKN</sequence>
<protein>
    <submittedName>
        <fullName evidence="6">Wzx</fullName>
    </submittedName>
</protein>
<proteinExistence type="predicted"/>
<feature type="transmembrane region" description="Helical" evidence="5">
    <location>
        <begin position="282"/>
        <end position="301"/>
    </location>
</feature>
<dbReference type="RefSeq" id="WP_109880526.1">
    <property type="nucleotide sequence ID" value="NZ_BGMB01000022.1"/>
</dbReference>